<protein>
    <recommendedName>
        <fullName evidence="2">Cupin 2 conserved barrel domain-containing protein</fullName>
    </recommendedName>
</protein>
<dbReference type="CDD" id="cd02208">
    <property type="entry name" value="cupin_RmlC-like"/>
    <property type="match status" value="1"/>
</dbReference>
<name>A0A0F9NXG8_9ZZZZ</name>
<evidence type="ECO:0000313" key="1">
    <source>
        <dbReference type="EMBL" id="KKN22544.1"/>
    </source>
</evidence>
<organism evidence="1">
    <name type="scientific">marine sediment metagenome</name>
    <dbReference type="NCBI Taxonomy" id="412755"/>
    <lineage>
        <taxon>unclassified sequences</taxon>
        <taxon>metagenomes</taxon>
        <taxon>ecological metagenomes</taxon>
    </lineage>
</organism>
<dbReference type="AlphaFoldDB" id="A0A0F9NXG8"/>
<dbReference type="InterPro" id="IPR014710">
    <property type="entry name" value="RmlC-like_jellyroll"/>
</dbReference>
<dbReference type="Gene3D" id="2.60.120.10">
    <property type="entry name" value="Jelly Rolls"/>
    <property type="match status" value="1"/>
</dbReference>
<dbReference type="SUPFAM" id="SSF51182">
    <property type="entry name" value="RmlC-like cupins"/>
    <property type="match status" value="1"/>
</dbReference>
<comment type="caution">
    <text evidence="1">The sequence shown here is derived from an EMBL/GenBank/DDBJ whole genome shotgun (WGS) entry which is preliminary data.</text>
</comment>
<sequence>MDIYRIEDMVGGWFMGDFEPSAFRTSDVEVGYHRYVKGQDWPKHHHKIATEINYMISGVMDLNEQHIVAGDVFVIYPGESVKPIYLEDCEMIVVKVPSSPGDKYEDKE</sequence>
<dbReference type="InterPro" id="IPR011051">
    <property type="entry name" value="RmlC_Cupin_sf"/>
</dbReference>
<accession>A0A0F9NXG8</accession>
<gene>
    <name evidence="1" type="ORF">LCGC14_0914090</name>
</gene>
<dbReference type="EMBL" id="LAZR01003051">
    <property type="protein sequence ID" value="KKN22544.1"/>
    <property type="molecule type" value="Genomic_DNA"/>
</dbReference>
<reference evidence="1" key="1">
    <citation type="journal article" date="2015" name="Nature">
        <title>Complex archaea that bridge the gap between prokaryotes and eukaryotes.</title>
        <authorList>
            <person name="Spang A."/>
            <person name="Saw J.H."/>
            <person name="Jorgensen S.L."/>
            <person name="Zaremba-Niedzwiedzka K."/>
            <person name="Martijn J."/>
            <person name="Lind A.E."/>
            <person name="van Eijk R."/>
            <person name="Schleper C."/>
            <person name="Guy L."/>
            <person name="Ettema T.J."/>
        </authorList>
    </citation>
    <scope>NUCLEOTIDE SEQUENCE</scope>
</reference>
<proteinExistence type="predicted"/>
<evidence type="ECO:0008006" key="2">
    <source>
        <dbReference type="Google" id="ProtNLM"/>
    </source>
</evidence>